<evidence type="ECO:0000256" key="2">
    <source>
        <dbReference type="ARBA" id="ARBA00022857"/>
    </source>
</evidence>
<dbReference type="OrthoDB" id="5840532at2759"/>
<evidence type="ECO:0000256" key="1">
    <source>
        <dbReference type="ARBA" id="ARBA00006484"/>
    </source>
</evidence>
<accession>A0A2C5ZUY7</accession>
<dbReference type="InterPro" id="IPR036291">
    <property type="entry name" value="NAD(P)-bd_dom_sf"/>
</dbReference>
<dbReference type="SUPFAM" id="SSF51735">
    <property type="entry name" value="NAD(P)-binding Rossmann-fold domains"/>
    <property type="match status" value="1"/>
</dbReference>
<name>A0A2C5ZUY7_9HYPO</name>
<keyword evidence="5" id="KW-1185">Reference proteome</keyword>
<dbReference type="PANTHER" id="PTHR24321">
    <property type="entry name" value="DEHYDROGENASES, SHORT CHAIN"/>
    <property type="match status" value="1"/>
</dbReference>
<evidence type="ECO:0000313" key="4">
    <source>
        <dbReference type="EMBL" id="PHH83264.1"/>
    </source>
</evidence>
<dbReference type="EMBL" id="NJEU01000020">
    <property type="protein sequence ID" value="PHH83264.1"/>
    <property type="molecule type" value="Genomic_DNA"/>
</dbReference>
<dbReference type="InterPro" id="IPR002347">
    <property type="entry name" value="SDR_fam"/>
</dbReference>
<sequence length="259" mass="27891">MAPLLQGNAFISGAGSGLGKATAFAFAEHGIQKLAIAGRNQEKLNTTAKELTNKYPKLEVLTVAMDINKTEEVKAGFSKIKAAFGRLDIAINNSGDLGKITPTHQLPDEEWLGTINTNLVGTHRCQKQEISLMLEQEDLGVRRGRGSIINIASIYGSVSQPDVIPYTAYCASKHGIIGLTKVDAILYAPKNIRINVLSPGYIDTPFLDDQIRKAAIDLTPKKRLASSEEIADTIVVMSSPMSSFTQGSNWIVDGGYTAV</sequence>
<dbReference type="AlphaFoldDB" id="A0A2C5ZUY7"/>
<keyword evidence="2" id="KW-0521">NADP</keyword>
<evidence type="ECO:0000313" key="5">
    <source>
        <dbReference type="Proteomes" id="UP000224854"/>
    </source>
</evidence>
<organism evidence="4 5">
    <name type="scientific">Ophiocordyceps australis</name>
    <dbReference type="NCBI Taxonomy" id="1399860"/>
    <lineage>
        <taxon>Eukaryota</taxon>
        <taxon>Fungi</taxon>
        <taxon>Dikarya</taxon>
        <taxon>Ascomycota</taxon>
        <taxon>Pezizomycotina</taxon>
        <taxon>Sordariomycetes</taxon>
        <taxon>Hypocreomycetidae</taxon>
        <taxon>Hypocreales</taxon>
        <taxon>Ophiocordycipitaceae</taxon>
        <taxon>Ophiocordyceps</taxon>
    </lineage>
</organism>
<dbReference type="Pfam" id="PF13561">
    <property type="entry name" value="adh_short_C2"/>
    <property type="match status" value="1"/>
</dbReference>
<protein>
    <submittedName>
        <fullName evidence="4">Uncharacterized protein</fullName>
    </submittedName>
</protein>
<comment type="similarity">
    <text evidence="1">Belongs to the short-chain dehydrogenases/reductases (SDR) family.</text>
</comment>
<dbReference type="Proteomes" id="UP000224854">
    <property type="component" value="Unassembled WGS sequence"/>
</dbReference>
<dbReference type="CDD" id="cd05233">
    <property type="entry name" value="SDR_c"/>
    <property type="match status" value="1"/>
</dbReference>
<evidence type="ECO:0000256" key="3">
    <source>
        <dbReference type="ARBA" id="ARBA00023002"/>
    </source>
</evidence>
<dbReference type="PRINTS" id="PR00081">
    <property type="entry name" value="GDHRDH"/>
</dbReference>
<proteinExistence type="inferred from homology"/>
<dbReference type="FunFam" id="3.40.50.720:FF:000084">
    <property type="entry name" value="Short-chain dehydrogenase reductase"/>
    <property type="match status" value="1"/>
</dbReference>
<dbReference type="PANTHER" id="PTHR24321:SF12">
    <property type="entry name" value="SHORT-CHAIN DEHYDROGENASE_REDUCTASE FAMILY, PUTATIVE (AFU_ORTHOLOGUE AFUA_5G14340)-RELATED"/>
    <property type="match status" value="1"/>
</dbReference>
<keyword evidence="3" id="KW-0560">Oxidoreductase</keyword>
<dbReference type="PRINTS" id="PR00080">
    <property type="entry name" value="SDRFAMILY"/>
</dbReference>
<gene>
    <name evidence="4" type="ORF">CDD82_2684</name>
</gene>
<comment type="caution">
    <text evidence="4">The sequence shown here is derived from an EMBL/GenBank/DDBJ whole genome shotgun (WGS) entry which is preliminary data.</text>
</comment>
<reference evidence="4 5" key="1">
    <citation type="submission" date="2017-06" db="EMBL/GenBank/DDBJ databases">
        <title>Ant-infecting Ophiocordyceps genomes reveal a high diversity of potential behavioral manipulation genes and a possible major role for enterotoxins.</title>
        <authorList>
            <person name="De Bekker C."/>
            <person name="Evans H.C."/>
            <person name="Brachmann A."/>
            <person name="Hughes D.P."/>
        </authorList>
    </citation>
    <scope>NUCLEOTIDE SEQUENCE [LARGE SCALE GENOMIC DNA]</scope>
    <source>
        <strain evidence="4 5">1348a</strain>
    </source>
</reference>
<dbReference type="GO" id="GO:0016491">
    <property type="term" value="F:oxidoreductase activity"/>
    <property type="evidence" value="ECO:0007669"/>
    <property type="project" value="UniProtKB-KW"/>
</dbReference>
<dbReference type="Gene3D" id="3.40.50.720">
    <property type="entry name" value="NAD(P)-binding Rossmann-like Domain"/>
    <property type="match status" value="1"/>
</dbReference>